<comment type="caution">
    <text evidence="1">The sequence shown here is derived from an EMBL/GenBank/DDBJ whole genome shotgun (WGS) entry which is preliminary data.</text>
</comment>
<dbReference type="Gene3D" id="1.10.357.10">
    <property type="entry name" value="Tetracycline Repressor, domain 2"/>
    <property type="match status" value="1"/>
</dbReference>
<protein>
    <submittedName>
        <fullName evidence="1">Transcription regulator</fullName>
    </submittedName>
</protein>
<dbReference type="EMBL" id="JQBQ01000056">
    <property type="protein sequence ID" value="KRN87096.1"/>
    <property type="molecule type" value="Genomic_DNA"/>
</dbReference>
<sequence length="166" mass="19598">MNRNIAIRILKEELATTLLKTYSVTQFCDALGITRSVFYSRYSSMPDLFSDAIQHEIHQHFLDYRDYDTEQIIYAYLKQIDRTRLFYINVYHLASKNASRHICQDISNAFFKEMQTHLFNSDYSNNHIKGFTSVLFSHVTDWLAHGHKKNALDIYNEVRFMLPSNA</sequence>
<proteinExistence type="predicted"/>
<dbReference type="SUPFAM" id="SSF46689">
    <property type="entry name" value="Homeodomain-like"/>
    <property type="match status" value="1"/>
</dbReference>
<name>A0A0R2KC87_LACAM</name>
<gene>
    <name evidence="1" type="ORF">IV44_GL001535</name>
</gene>
<evidence type="ECO:0000313" key="2">
    <source>
        <dbReference type="Proteomes" id="UP000051529"/>
    </source>
</evidence>
<evidence type="ECO:0000313" key="1">
    <source>
        <dbReference type="EMBL" id="KRN87096.1"/>
    </source>
</evidence>
<dbReference type="InterPro" id="IPR009057">
    <property type="entry name" value="Homeodomain-like_sf"/>
</dbReference>
<dbReference type="Proteomes" id="UP000051529">
    <property type="component" value="Unassembled WGS sequence"/>
</dbReference>
<organism evidence="1 2">
    <name type="scientific">Lactobacillus amylovorus subsp. animalium DSM 16698</name>
    <dbReference type="NCBI Taxonomy" id="695563"/>
    <lineage>
        <taxon>Bacteria</taxon>
        <taxon>Bacillati</taxon>
        <taxon>Bacillota</taxon>
        <taxon>Bacilli</taxon>
        <taxon>Lactobacillales</taxon>
        <taxon>Lactobacillaceae</taxon>
        <taxon>Lactobacillus</taxon>
        <taxon>Lactobacillus amylovorus subsp. animalium</taxon>
    </lineage>
</organism>
<dbReference type="RefSeq" id="WP_046433849.1">
    <property type="nucleotide sequence ID" value="NZ_JQBQ01000056.1"/>
</dbReference>
<dbReference type="AlphaFoldDB" id="A0A0R2KC87"/>
<reference evidence="1 2" key="1">
    <citation type="journal article" date="2015" name="Genome Announc.">
        <title>Expanding the biotechnology potential of lactobacilli through comparative genomics of 213 strains and associated genera.</title>
        <authorList>
            <person name="Sun Z."/>
            <person name="Harris H.M."/>
            <person name="McCann A."/>
            <person name="Guo C."/>
            <person name="Argimon S."/>
            <person name="Zhang W."/>
            <person name="Yang X."/>
            <person name="Jeffery I.B."/>
            <person name="Cooney J.C."/>
            <person name="Kagawa T.F."/>
            <person name="Liu W."/>
            <person name="Song Y."/>
            <person name="Salvetti E."/>
            <person name="Wrobel A."/>
            <person name="Rasinkangas P."/>
            <person name="Parkhill J."/>
            <person name="Rea M.C."/>
            <person name="O'Sullivan O."/>
            <person name="Ritari J."/>
            <person name="Douillard F.P."/>
            <person name="Paul Ross R."/>
            <person name="Yang R."/>
            <person name="Briner A.E."/>
            <person name="Felis G.E."/>
            <person name="de Vos W.M."/>
            <person name="Barrangou R."/>
            <person name="Klaenhammer T.R."/>
            <person name="Caufield P.W."/>
            <person name="Cui Y."/>
            <person name="Zhang H."/>
            <person name="O'Toole P.W."/>
        </authorList>
    </citation>
    <scope>NUCLEOTIDE SEQUENCE [LARGE SCALE GENOMIC DNA]</scope>
    <source>
        <strain evidence="1 2">DSM 16698</strain>
    </source>
</reference>
<dbReference type="PATRIC" id="fig|695563.3.peg.1604"/>
<accession>A0A0R2KC87</accession>